<evidence type="ECO:0000313" key="3">
    <source>
        <dbReference type="Proteomes" id="UP000306791"/>
    </source>
</evidence>
<gene>
    <name evidence="2" type="ORF">FDY93_02905</name>
</gene>
<dbReference type="EMBL" id="VANI01000004">
    <property type="protein sequence ID" value="TLM79075.1"/>
    <property type="molecule type" value="Genomic_DNA"/>
</dbReference>
<proteinExistence type="predicted"/>
<organism evidence="2 3">
    <name type="scientific">Microbulbifer harenosus</name>
    <dbReference type="NCBI Taxonomy" id="2576840"/>
    <lineage>
        <taxon>Bacteria</taxon>
        <taxon>Pseudomonadati</taxon>
        <taxon>Pseudomonadota</taxon>
        <taxon>Gammaproteobacteria</taxon>
        <taxon>Cellvibrionales</taxon>
        <taxon>Microbulbiferaceae</taxon>
        <taxon>Microbulbifer</taxon>
    </lineage>
</organism>
<accession>A0ABY2UKX2</accession>
<dbReference type="SMART" id="SM00880">
    <property type="entry name" value="CHAD"/>
    <property type="match status" value="1"/>
</dbReference>
<feature type="domain" description="CHAD" evidence="1">
    <location>
        <begin position="42"/>
        <end position="310"/>
    </location>
</feature>
<dbReference type="InterPro" id="IPR007899">
    <property type="entry name" value="CHAD_dom"/>
</dbReference>
<dbReference type="PROSITE" id="PS51708">
    <property type="entry name" value="CHAD"/>
    <property type="match status" value="1"/>
</dbReference>
<dbReference type="InterPro" id="IPR038186">
    <property type="entry name" value="CHAD_dom_sf"/>
</dbReference>
<protein>
    <submittedName>
        <fullName evidence="2">CHAD domain-containing protein</fullName>
    </submittedName>
</protein>
<name>A0ABY2UKX2_9GAMM</name>
<evidence type="ECO:0000259" key="1">
    <source>
        <dbReference type="PROSITE" id="PS51708"/>
    </source>
</evidence>
<dbReference type="Pfam" id="PF05235">
    <property type="entry name" value="CHAD"/>
    <property type="match status" value="1"/>
</dbReference>
<dbReference type="Proteomes" id="UP000306791">
    <property type="component" value="Unassembled WGS sequence"/>
</dbReference>
<dbReference type="PANTHER" id="PTHR39339:SF1">
    <property type="entry name" value="CHAD DOMAIN-CONTAINING PROTEIN"/>
    <property type="match status" value="1"/>
</dbReference>
<keyword evidence="3" id="KW-1185">Reference proteome</keyword>
<sequence length="321" mass="37128">MAILILVHPQISHQPFAQSVPLNRNDSLQNERNKLLYSFNSDNPPALSLQEVSAEQVTKALKAARSRDYEIATHQIRKHCKKMRALVRLVQKTNGEAESLYRFENAHYRRIADLLSGSRDAVSLHDALRKQLGDERFPATAALLKSRIDNGDTQEALQQARDLLRQGAQHVDTWDLTGLDRKNLMRGYARSYRRTFKAMEKALPDDDDGRMHTLRKRVKDQWYHTRLLQPLKPKKIGRRRARLKTLASALGDWRDLRLLCAFLASHKQVLSAEAEEELIPLLDAAQQRLAELREVIGRECELLFRHKRWKQQRLCKVPAPD</sequence>
<dbReference type="PANTHER" id="PTHR39339">
    <property type="entry name" value="SLR1444 PROTEIN"/>
    <property type="match status" value="1"/>
</dbReference>
<comment type="caution">
    <text evidence="2">The sequence shown here is derived from an EMBL/GenBank/DDBJ whole genome shotgun (WGS) entry which is preliminary data.</text>
</comment>
<evidence type="ECO:0000313" key="2">
    <source>
        <dbReference type="EMBL" id="TLM79075.1"/>
    </source>
</evidence>
<dbReference type="Gene3D" id="1.40.20.10">
    <property type="entry name" value="CHAD domain"/>
    <property type="match status" value="1"/>
</dbReference>
<reference evidence="2 3" key="1">
    <citation type="submission" date="2019-05" db="EMBL/GenBank/DDBJ databases">
        <title>Microbulbifer harenosus sp. nov., an alginate-degrading bacterium isolated from coastal sand.</title>
        <authorList>
            <person name="Huang H."/>
            <person name="Mo K."/>
            <person name="Bao S."/>
        </authorList>
    </citation>
    <scope>NUCLEOTIDE SEQUENCE [LARGE SCALE GENOMIC DNA]</scope>
    <source>
        <strain evidence="2 3">HB161719</strain>
    </source>
</reference>